<dbReference type="RefSeq" id="WP_069444071.1">
    <property type="nucleotide sequence ID" value="NZ_LPWE01000010.1"/>
</dbReference>
<protein>
    <recommendedName>
        <fullName evidence="3">Sulfotransferase domain-containing protein</fullName>
    </recommendedName>
</protein>
<evidence type="ECO:0008006" key="3">
    <source>
        <dbReference type="Google" id="ProtNLM"/>
    </source>
</evidence>
<dbReference type="STRING" id="1774970.AUC70_03210"/>
<organism evidence="1 2">
    <name type="scientific">Methyloceanibacter stevinii</name>
    <dbReference type="NCBI Taxonomy" id="1774970"/>
    <lineage>
        <taxon>Bacteria</taxon>
        <taxon>Pseudomonadati</taxon>
        <taxon>Pseudomonadota</taxon>
        <taxon>Alphaproteobacteria</taxon>
        <taxon>Hyphomicrobiales</taxon>
        <taxon>Hyphomicrobiaceae</taxon>
        <taxon>Methyloceanibacter</taxon>
    </lineage>
</organism>
<accession>A0A1E3VQS7</accession>
<dbReference type="AlphaFoldDB" id="A0A1E3VQS7"/>
<dbReference type="EMBL" id="LPWE01000010">
    <property type="protein sequence ID" value="ODR95880.1"/>
    <property type="molecule type" value="Genomic_DNA"/>
</dbReference>
<dbReference type="SUPFAM" id="SSF52540">
    <property type="entry name" value="P-loop containing nucleoside triphosphate hydrolases"/>
    <property type="match status" value="1"/>
</dbReference>
<name>A0A1E3VQS7_9HYPH</name>
<evidence type="ECO:0000313" key="1">
    <source>
        <dbReference type="EMBL" id="ODR95880.1"/>
    </source>
</evidence>
<keyword evidence="2" id="KW-1185">Reference proteome</keyword>
<dbReference type="Proteomes" id="UP000094172">
    <property type="component" value="Unassembled WGS sequence"/>
</dbReference>
<reference evidence="1 2" key="1">
    <citation type="journal article" date="2016" name="Environ. Microbiol.">
        <title>New Methyloceanibacter diversity from North Sea sediments includes methanotroph containing solely the soluble methane monooxygenase.</title>
        <authorList>
            <person name="Vekeman B."/>
            <person name="Kerckhof F.M."/>
            <person name="Cremers G."/>
            <person name="de Vos P."/>
            <person name="Vandamme P."/>
            <person name="Boon N."/>
            <person name="Op den Camp H.J."/>
            <person name="Heylen K."/>
        </authorList>
    </citation>
    <scope>NUCLEOTIDE SEQUENCE [LARGE SCALE GENOMIC DNA]</scope>
    <source>
        <strain evidence="1 2">R-67176</strain>
    </source>
</reference>
<comment type="caution">
    <text evidence="1">The sequence shown here is derived from an EMBL/GenBank/DDBJ whole genome shotgun (WGS) entry which is preliminary data.</text>
</comment>
<sequence>MARDNAQAGKKLVYLAGYGRSGSTVLGRIMSLQKGVLDLGEVVMAPRFLDRPKHYCACGEQLMACRIWSTLPEPLKHLPHTDASLKSHLAMLESIATLTDHEFIIDSSKTARHNAFRPFYLRRHLSYPLQLVHLVRDPRACVWSVIRWRLRGDHVHRHAYQLGVAALTAFSWIGANLAAELYRFCHHEASVRVNYDELLQRGFPDSLKSLGPVGRLEDVVIERNENCHSMGGNEIRNRARVIVEQDTTWKAQIPKSVRILVTALTWPLMLRYGFLQVRR</sequence>
<dbReference type="InterPro" id="IPR027417">
    <property type="entry name" value="P-loop_NTPase"/>
</dbReference>
<proteinExistence type="predicted"/>
<gene>
    <name evidence="1" type="ORF">AUC70_03210</name>
</gene>
<dbReference type="Gene3D" id="3.40.50.300">
    <property type="entry name" value="P-loop containing nucleotide triphosphate hydrolases"/>
    <property type="match status" value="1"/>
</dbReference>
<evidence type="ECO:0000313" key="2">
    <source>
        <dbReference type="Proteomes" id="UP000094172"/>
    </source>
</evidence>